<dbReference type="InterPro" id="IPR006058">
    <property type="entry name" value="2Fe2S_fd_BS"/>
</dbReference>
<dbReference type="InterPro" id="IPR036010">
    <property type="entry name" value="2Fe-2S_ferredoxin-like_sf"/>
</dbReference>
<dbReference type="InterPro" id="IPR012675">
    <property type="entry name" value="Beta-grasp_dom_sf"/>
</dbReference>
<dbReference type="GO" id="GO:0051537">
    <property type="term" value="F:2 iron, 2 sulfur cluster binding"/>
    <property type="evidence" value="ECO:0007669"/>
    <property type="project" value="UniProtKB-KW"/>
</dbReference>
<name>A0A941ISQ6_9ACTN</name>
<keyword evidence="5" id="KW-0411">Iron-sulfur</keyword>
<keyword evidence="2" id="KW-0479">Metal-binding</keyword>
<dbReference type="EMBL" id="JAGSOG010000154">
    <property type="protein sequence ID" value="MBR7836667.1"/>
    <property type="molecule type" value="Genomic_DNA"/>
</dbReference>
<dbReference type="PROSITE" id="PS00197">
    <property type="entry name" value="2FE2S_FER_1"/>
    <property type="match status" value="1"/>
</dbReference>
<dbReference type="Pfam" id="PF00111">
    <property type="entry name" value="Fer2"/>
    <property type="match status" value="1"/>
</dbReference>
<organism evidence="8 9">
    <name type="scientific">Actinospica durhamensis</name>
    <dbReference type="NCBI Taxonomy" id="1508375"/>
    <lineage>
        <taxon>Bacteria</taxon>
        <taxon>Bacillati</taxon>
        <taxon>Actinomycetota</taxon>
        <taxon>Actinomycetes</taxon>
        <taxon>Catenulisporales</taxon>
        <taxon>Actinospicaceae</taxon>
        <taxon>Actinospica</taxon>
    </lineage>
</organism>
<dbReference type="SUPFAM" id="SSF47741">
    <property type="entry name" value="CO dehydrogenase ISP C-domain like"/>
    <property type="match status" value="1"/>
</dbReference>
<protein>
    <submittedName>
        <fullName evidence="8">2Fe-2S iron-sulfur cluster binding domain-containing protein</fullName>
    </submittedName>
</protein>
<feature type="domain" description="2Fe-2S ferredoxin-type" evidence="7">
    <location>
        <begin position="44"/>
        <end position="121"/>
    </location>
</feature>
<proteinExistence type="predicted"/>
<evidence type="ECO:0000256" key="5">
    <source>
        <dbReference type="ARBA" id="ARBA00023014"/>
    </source>
</evidence>
<keyword evidence="1" id="KW-0001">2Fe-2S</keyword>
<dbReference type="Gene3D" id="3.10.20.30">
    <property type="match status" value="1"/>
</dbReference>
<dbReference type="Pfam" id="PF01799">
    <property type="entry name" value="Fer2_2"/>
    <property type="match status" value="1"/>
</dbReference>
<comment type="caution">
    <text evidence="8">The sequence shown here is derived from an EMBL/GenBank/DDBJ whole genome shotgun (WGS) entry which is preliminary data.</text>
</comment>
<dbReference type="InterPro" id="IPR002888">
    <property type="entry name" value="2Fe-2S-bd"/>
</dbReference>
<dbReference type="AlphaFoldDB" id="A0A941ISQ6"/>
<accession>A0A941ISQ6</accession>
<gene>
    <name evidence="8" type="ORF">KDL01_25530</name>
</gene>
<evidence type="ECO:0000313" key="8">
    <source>
        <dbReference type="EMBL" id="MBR7836667.1"/>
    </source>
</evidence>
<dbReference type="PANTHER" id="PTHR44379">
    <property type="entry name" value="OXIDOREDUCTASE WITH IRON-SULFUR SUBUNIT"/>
    <property type="match status" value="1"/>
</dbReference>
<keyword evidence="4" id="KW-0408">Iron</keyword>
<dbReference type="SUPFAM" id="SSF54292">
    <property type="entry name" value="2Fe-2S ferredoxin-like"/>
    <property type="match status" value="1"/>
</dbReference>
<dbReference type="RefSeq" id="WP_212531141.1">
    <property type="nucleotide sequence ID" value="NZ_JAGSOG010000154.1"/>
</dbReference>
<feature type="region of interest" description="Disordered" evidence="6">
    <location>
        <begin position="193"/>
        <end position="240"/>
    </location>
</feature>
<dbReference type="InterPro" id="IPR001041">
    <property type="entry name" value="2Fe-2S_ferredoxin-type"/>
</dbReference>
<keyword evidence="3" id="KW-0560">Oxidoreductase</keyword>
<dbReference type="PANTHER" id="PTHR44379:SF8">
    <property type="entry name" value="XANTHINE DEHYDROGENASE IRON-SULFUR-BINDING SUBUNIT XDHC-RELATED"/>
    <property type="match status" value="1"/>
</dbReference>
<dbReference type="InterPro" id="IPR036884">
    <property type="entry name" value="2Fe-2S-bd_dom_sf"/>
</dbReference>
<dbReference type="PROSITE" id="PS51085">
    <property type="entry name" value="2FE2S_FER_2"/>
    <property type="match status" value="1"/>
</dbReference>
<dbReference type="GO" id="GO:0016491">
    <property type="term" value="F:oxidoreductase activity"/>
    <property type="evidence" value="ECO:0007669"/>
    <property type="project" value="UniProtKB-KW"/>
</dbReference>
<evidence type="ECO:0000313" key="9">
    <source>
        <dbReference type="Proteomes" id="UP000675781"/>
    </source>
</evidence>
<keyword evidence="9" id="KW-1185">Reference proteome</keyword>
<evidence type="ECO:0000256" key="6">
    <source>
        <dbReference type="SAM" id="MobiDB-lite"/>
    </source>
</evidence>
<evidence type="ECO:0000259" key="7">
    <source>
        <dbReference type="PROSITE" id="PS51085"/>
    </source>
</evidence>
<sequence length="240" mass="24357">MSEAPDHDPLGVSGSYAVGAGDPWLPEGTRHEQPADGPATLATVPIRCVVNGDPVEVPQVWVADSLLFVLRERLGLTGAKDGCGEGECGACVVLLDGEPVLGCLTPALAAEGSYVTTVEAYGEGDEVSAALAAHCGAGCGYCLPGIGLSVRTLLARQPEPSESAIRESLSGHLCRCLPPGPFVDAVREASETRAASGLGGSGAHEVGLDESQSLNIAPNPQQPGPPQASRIAHQAVAPRG</sequence>
<reference evidence="8" key="1">
    <citation type="submission" date="2021-04" db="EMBL/GenBank/DDBJ databases">
        <title>Genome based classification of Actinospica acidithermotolerans sp. nov., an actinobacterium isolated from an Indonesian hot spring.</title>
        <authorList>
            <person name="Kusuma A.B."/>
            <person name="Putra K.E."/>
            <person name="Nafisah S."/>
            <person name="Loh J."/>
            <person name="Nouioui I."/>
            <person name="Goodfellow M."/>
        </authorList>
    </citation>
    <scope>NUCLEOTIDE SEQUENCE</scope>
    <source>
        <strain evidence="8">CSCA 57</strain>
    </source>
</reference>
<dbReference type="Gene3D" id="1.10.150.120">
    <property type="entry name" value="[2Fe-2S]-binding domain"/>
    <property type="match status" value="1"/>
</dbReference>
<dbReference type="Proteomes" id="UP000675781">
    <property type="component" value="Unassembled WGS sequence"/>
</dbReference>
<evidence type="ECO:0000256" key="2">
    <source>
        <dbReference type="ARBA" id="ARBA00022723"/>
    </source>
</evidence>
<evidence type="ECO:0000256" key="3">
    <source>
        <dbReference type="ARBA" id="ARBA00023002"/>
    </source>
</evidence>
<dbReference type="InterPro" id="IPR051452">
    <property type="entry name" value="Diverse_Oxidoreductases"/>
</dbReference>
<evidence type="ECO:0000256" key="1">
    <source>
        <dbReference type="ARBA" id="ARBA00022714"/>
    </source>
</evidence>
<evidence type="ECO:0000256" key="4">
    <source>
        <dbReference type="ARBA" id="ARBA00023004"/>
    </source>
</evidence>
<dbReference type="GO" id="GO:0046872">
    <property type="term" value="F:metal ion binding"/>
    <property type="evidence" value="ECO:0007669"/>
    <property type="project" value="UniProtKB-KW"/>
</dbReference>